<dbReference type="Proteomes" id="UP000230119">
    <property type="component" value="Unassembled WGS sequence"/>
</dbReference>
<sequence length="464" mass="54477">MALLLTSAYIILPIILFLFWWTSAWIGVCMALGIVAIIWTQSRKLHNETFFISLKTLGTIAVLTLIWTILSGAGHRGFFNGDFYKHNAIFNDLISLNWPVHYQHSYLVYYFAYYLPSALIGKWWGWQAGNSALFIWTLMGISLVFLWLFSFINEKKQLWYGLLFPFFSGLDGLGKLIMRGKVVNNEWEWWGRNWQYSGNTTLFFYVPQQVLIGWLLMGMLLYMLVKHKTLPLQIVLLSTSLLWSPFVFLGILPFYFLLLVKKQYSLSMMELFMSLVIFCVELLFLTSNMTFFVKETSANGWLWETEKLLRSWVLVRLALFYVFEFGLFASFIYLFLFKKNRRTEFVVFICSLIILTLIPWYKIGLMNDFAMRASIPALYAICFFWIRTIIETKRSVLINIIMISLFIISSLYPLILFTNGLIHFSLSSPRYTLAQLETPKVRRQYLGYPNSLFFRLFSPPSIQK</sequence>
<evidence type="ECO:0000313" key="3">
    <source>
        <dbReference type="Proteomes" id="UP000230119"/>
    </source>
</evidence>
<feature type="transmembrane region" description="Helical" evidence="1">
    <location>
        <begin position="234"/>
        <end position="259"/>
    </location>
</feature>
<feature type="transmembrane region" description="Helical" evidence="1">
    <location>
        <begin position="313"/>
        <end position="336"/>
    </location>
</feature>
<dbReference type="AlphaFoldDB" id="A0A2M7BSR8"/>
<keyword evidence="1" id="KW-0472">Membrane</keyword>
<feature type="transmembrane region" description="Helical" evidence="1">
    <location>
        <begin position="345"/>
        <end position="363"/>
    </location>
</feature>
<feature type="transmembrane region" description="Helical" evidence="1">
    <location>
        <begin position="51"/>
        <end position="70"/>
    </location>
</feature>
<comment type="caution">
    <text evidence="2">The sequence shown here is derived from an EMBL/GenBank/DDBJ whole genome shotgun (WGS) entry which is preliminary data.</text>
</comment>
<dbReference type="EMBL" id="PEVA01000101">
    <property type="protein sequence ID" value="PIV08510.1"/>
    <property type="molecule type" value="Genomic_DNA"/>
</dbReference>
<feature type="transmembrane region" description="Helical" evidence="1">
    <location>
        <begin position="271"/>
        <end position="293"/>
    </location>
</feature>
<proteinExistence type="predicted"/>
<feature type="transmembrane region" description="Helical" evidence="1">
    <location>
        <begin position="6"/>
        <end position="39"/>
    </location>
</feature>
<evidence type="ECO:0000313" key="2">
    <source>
        <dbReference type="EMBL" id="PIV08510.1"/>
    </source>
</evidence>
<feature type="transmembrane region" description="Helical" evidence="1">
    <location>
        <begin position="202"/>
        <end position="222"/>
    </location>
</feature>
<gene>
    <name evidence="2" type="ORF">COS52_02315</name>
</gene>
<keyword evidence="1" id="KW-1133">Transmembrane helix</keyword>
<keyword evidence="1" id="KW-0812">Transmembrane</keyword>
<feature type="transmembrane region" description="Helical" evidence="1">
    <location>
        <begin position="132"/>
        <end position="152"/>
    </location>
</feature>
<reference evidence="3" key="1">
    <citation type="submission" date="2017-09" db="EMBL/GenBank/DDBJ databases">
        <title>Depth-based differentiation of microbial function through sediment-hosted aquifers and enrichment of novel symbionts in the deep terrestrial subsurface.</title>
        <authorList>
            <person name="Probst A.J."/>
            <person name="Ladd B."/>
            <person name="Jarett J.K."/>
            <person name="Geller-Mcgrath D.E."/>
            <person name="Sieber C.M.K."/>
            <person name="Emerson J.B."/>
            <person name="Anantharaman K."/>
            <person name="Thomas B.C."/>
            <person name="Malmstrom R."/>
            <person name="Stieglmeier M."/>
            <person name="Klingl A."/>
            <person name="Woyke T."/>
            <person name="Ryan C.M."/>
            <person name="Banfield J.F."/>
        </authorList>
    </citation>
    <scope>NUCLEOTIDE SEQUENCE [LARGE SCALE GENOMIC DNA]</scope>
</reference>
<feature type="transmembrane region" description="Helical" evidence="1">
    <location>
        <begin position="106"/>
        <end position="125"/>
    </location>
</feature>
<feature type="transmembrane region" description="Helical" evidence="1">
    <location>
        <begin position="158"/>
        <end position="178"/>
    </location>
</feature>
<feature type="transmembrane region" description="Helical" evidence="1">
    <location>
        <begin position="369"/>
        <end position="386"/>
    </location>
</feature>
<feature type="transmembrane region" description="Helical" evidence="1">
    <location>
        <begin position="398"/>
        <end position="422"/>
    </location>
</feature>
<accession>A0A2M7BSR8</accession>
<organism evidence="2 3">
    <name type="scientific">Candidatus Roizmanbacteria bacterium CG03_land_8_20_14_0_80_39_12</name>
    <dbReference type="NCBI Taxonomy" id="1974847"/>
    <lineage>
        <taxon>Bacteria</taxon>
        <taxon>Candidatus Roizmaniibacteriota</taxon>
    </lineage>
</organism>
<name>A0A2M7BSR8_9BACT</name>
<evidence type="ECO:0000256" key="1">
    <source>
        <dbReference type="SAM" id="Phobius"/>
    </source>
</evidence>
<protein>
    <submittedName>
        <fullName evidence="2">Uncharacterized protein</fullName>
    </submittedName>
</protein>